<sequence>AAKPSRTNPTNQRKKVICNCNKCNRSLVDYRTKDAYKNKVQQSPKRQSLDLSFYKLTLLLQEQSEGSRSLQNITEVKISDTLASVQKHNFLKSSTESGENLGNNNVFEDYSASDFDSEMSPES</sequence>
<evidence type="ECO:0000313" key="1">
    <source>
        <dbReference type="EMBL" id="CAG8812872.1"/>
    </source>
</evidence>
<comment type="caution">
    <text evidence="1">The sequence shown here is derived from an EMBL/GenBank/DDBJ whole genome shotgun (WGS) entry which is preliminary data.</text>
</comment>
<keyword evidence="2" id="KW-1185">Reference proteome</keyword>
<proteinExistence type="predicted"/>
<reference evidence="1" key="1">
    <citation type="submission" date="2021-06" db="EMBL/GenBank/DDBJ databases">
        <authorList>
            <person name="Kallberg Y."/>
            <person name="Tangrot J."/>
            <person name="Rosling A."/>
        </authorList>
    </citation>
    <scope>NUCLEOTIDE SEQUENCE</scope>
    <source>
        <strain evidence="1">MA461A</strain>
    </source>
</reference>
<accession>A0ACA9RVN3</accession>
<name>A0ACA9RVN3_9GLOM</name>
<organism evidence="1 2">
    <name type="scientific">Racocetra persica</name>
    <dbReference type="NCBI Taxonomy" id="160502"/>
    <lineage>
        <taxon>Eukaryota</taxon>
        <taxon>Fungi</taxon>
        <taxon>Fungi incertae sedis</taxon>
        <taxon>Mucoromycota</taxon>
        <taxon>Glomeromycotina</taxon>
        <taxon>Glomeromycetes</taxon>
        <taxon>Diversisporales</taxon>
        <taxon>Gigasporaceae</taxon>
        <taxon>Racocetra</taxon>
    </lineage>
</organism>
<feature type="non-terminal residue" evidence="1">
    <location>
        <position position="1"/>
    </location>
</feature>
<dbReference type="EMBL" id="CAJVQC010074208">
    <property type="protein sequence ID" value="CAG8812872.1"/>
    <property type="molecule type" value="Genomic_DNA"/>
</dbReference>
<dbReference type="Proteomes" id="UP000789920">
    <property type="component" value="Unassembled WGS sequence"/>
</dbReference>
<protein>
    <submittedName>
        <fullName evidence="1">11604_t:CDS:1</fullName>
    </submittedName>
</protein>
<evidence type="ECO:0000313" key="2">
    <source>
        <dbReference type="Proteomes" id="UP000789920"/>
    </source>
</evidence>
<gene>
    <name evidence="1" type="ORF">RPERSI_LOCUS23634</name>
</gene>